<dbReference type="InterPro" id="IPR010064">
    <property type="entry name" value="HK97-gp10_tail"/>
</dbReference>
<name>A0AAC8W512_9PROT</name>
<sequence length="181" mass="19535">MARRRSRVKGAPQLMKTLRTLPDLVTEEVKEAVSDAAFAVFADAVRLMPKPGSGHPYSDGTLLRRFAVKFTQGGLAARVGSWGRGRAAHISLVEFGVHPHDIPMPDGSVRHHPGAPAQPFLMPAYRLNRNKAIAGIRAAVIRAIRRAAAGESATWSPELADAAAEQITDDQIIELIGYPSK</sequence>
<dbReference type="Pfam" id="PF04883">
    <property type="entry name" value="HK97-gp10_like"/>
    <property type="match status" value="1"/>
</dbReference>
<accession>A0AAC8W512</accession>
<evidence type="ECO:0000313" key="1">
    <source>
        <dbReference type="EMBL" id="ALG75152.1"/>
    </source>
</evidence>
<dbReference type="Proteomes" id="UP000069935">
    <property type="component" value="Chromosome 6"/>
</dbReference>
<reference evidence="2" key="1">
    <citation type="submission" date="2015-08" db="EMBL/GenBank/DDBJ databases">
        <title>Complete Genome Sequence of Azospirillum thiophilum BV-S.</title>
        <authorList>
            <person name="Fomenkov A."/>
            <person name="Vincze T."/>
            <person name="Grabovich M."/>
            <person name="Dubinina G."/>
            <person name="Orlova M."/>
            <person name="Belousova E."/>
            <person name="Roberts R.J."/>
        </authorList>
    </citation>
    <scope>NUCLEOTIDE SEQUENCE [LARGE SCALE GENOMIC DNA]</scope>
    <source>
        <strain evidence="2">BV-S</strain>
    </source>
</reference>
<organism evidence="1 2">
    <name type="scientific">Azospirillum thiophilum</name>
    <dbReference type="NCBI Taxonomy" id="528244"/>
    <lineage>
        <taxon>Bacteria</taxon>
        <taxon>Pseudomonadati</taxon>
        <taxon>Pseudomonadota</taxon>
        <taxon>Alphaproteobacteria</taxon>
        <taxon>Rhodospirillales</taxon>
        <taxon>Azospirillaceae</taxon>
        <taxon>Azospirillum</taxon>
    </lineage>
</organism>
<dbReference type="AlphaFoldDB" id="A0AAC8W512"/>
<evidence type="ECO:0000313" key="2">
    <source>
        <dbReference type="Proteomes" id="UP000069935"/>
    </source>
</evidence>
<dbReference type="KEGG" id="ati:AL072_29870"/>
<proteinExistence type="predicted"/>
<dbReference type="EMBL" id="CP012406">
    <property type="protein sequence ID" value="ALG75152.1"/>
    <property type="molecule type" value="Genomic_DNA"/>
</dbReference>
<gene>
    <name evidence="1" type="ORF">AL072_29870</name>
</gene>
<protein>
    <submittedName>
        <fullName evidence="1">Uncharacterized protein</fullName>
    </submittedName>
</protein>
<keyword evidence="2" id="KW-1185">Reference proteome</keyword>
<reference evidence="1 2" key="2">
    <citation type="journal article" date="2016" name="Genome Announc.">
        <title>Complete Genome Sequence of a Strain of Azospirillum thiophilum Isolated from a Sulfide Spring.</title>
        <authorList>
            <person name="Fomenkov A."/>
            <person name="Vincze T."/>
            <person name="Grabovich M."/>
            <person name="Anton B.P."/>
            <person name="Dubinina G."/>
            <person name="Orlova M."/>
            <person name="Belousova E."/>
            <person name="Roberts R.J."/>
        </authorList>
    </citation>
    <scope>NUCLEOTIDE SEQUENCE [LARGE SCALE GENOMIC DNA]</scope>
    <source>
        <strain evidence="1 2">BV-S</strain>
    </source>
</reference>